<sequence length="199" mass="22946">MDRFREALEDCSLTDLGFMGDPFTWCNNCHNSDGYIRERLDRAVADIDWRSRFPSYRVINGEPRHSDHRPIIVVLNEEEGAIGSQAAPAFRFEAGWAKEEECATIVENAWKLTVGPRAGSVEDAVREVAAELLDWSRNVLGDLEKRIKRARRALEECRRNTLDARTVAWEEILKYKLEKLEEQRSFLAPKSTPALIRKR</sequence>
<protein>
    <recommendedName>
        <fullName evidence="3">Endonuclease/exonuclease/phosphatase domain-containing protein</fullName>
    </recommendedName>
</protein>
<name>A0A1E5V0E9_9POAL</name>
<dbReference type="Gene3D" id="3.60.10.10">
    <property type="entry name" value="Endonuclease/exonuclease/phosphatase"/>
    <property type="match status" value="1"/>
</dbReference>
<gene>
    <name evidence="1" type="ORF">BAE44_0020380</name>
</gene>
<dbReference type="InterPro" id="IPR036691">
    <property type="entry name" value="Endo/exonu/phosph_ase_sf"/>
</dbReference>
<dbReference type="SUPFAM" id="SSF56219">
    <property type="entry name" value="DNase I-like"/>
    <property type="match status" value="1"/>
</dbReference>
<accession>A0A1E5V0E9</accession>
<evidence type="ECO:0008006" key="3">
    <source>
        <dbReference type="Google" id="ProtNLM"/>
    </source>
</evidence>
<keyword evidence="2" id="KW-1185">Reference proteome</keyword>
<dbReference type="PANTHER" id="PTHR33710">
    <property type="entry name" value="BNAC02G09200D PROTEIN"/>
    <property type="match status" value="1"/>
</dbReference>
<reference evidence="1 2" key="1">
    <citation type="submission" date="2016-09" db="EMBL/GenBank/DDBJ databases">
        <title>The draft genome of Dichanthelium oligosanthes: A C3 panicoid grass species.</title>
        <authorList>
            <person name="Studer A.J."/>
            <person name="Schnable J.C."/>
            <person name="Brutnell T.P."/>
        </authorList>
    </citation>
    <scope>NUCLEOTIDE SEQUENCE [LARGE SCALE GENOMIC DNA]</scope>
    <source>
        <strain evidence="2">cv. Kellogg 1175</strain>
        <tissue evidence="1">Leaf</tissue>
    </source>
</reference>
<organism evidence="1 2">
    <name type="scientific">Dichanthelium oligosanthes</name>
    <dbReference type="NCBI Taxonomy" id="888268"/>
    <lineage>
        <taxon>Eukaryota</taxon>
        <taxon>Viridiplantae</taxon>
        <taxon>Streptophyta</taxon>
        <taxon>Embryophyta</taxon>
        <taxon>Tracheophyta</taxon>
        <taxon>Spermatophyta</taxon>
        <taxon>Magnoliopsida</taxon>
        <taxon>Liliopsida</taxon>
        <taxon>Poales</taxon>
        <taxon>Poaceae</taxon>
        <taxon>PACMAD clade</taxon>
        <taxon>Panicoideae</taxon>
        <taxon>Panicodae</taxon>
        <taxon>Paniceae</taxon>
        <taxon>Dichantheliinae</taxon>
        <taxon>Dichanthelium</taxon>
    </lineage>
</organism>
<comment type="caution">
    <text evidence="1">The sequence shown here is derived from an EMBL/GenBank/DDBJ whole genome shotgun (WGS) entry which is preliminary data.</text>
</comment>
<dbReference type="AlphaFoldDB" id="A0A1E5V0E9"/>
<dbReference type="STRING" id="888268.A0A1E5V0E9"/>
<dbReference type="EMBL" id="LWDX02056199">
    <property type="protein sequence ID" value="OEL18601.1"/>
    <property type="molecule type" value="Genomic_DNA"/>
</dbReference>
<evidence type="ECO:0000313" key="2">
    <source>
        <dbReference type="Proteomes" id="UP000095767"/>
    </source>
</evidence>
<dbReference type="PANTHER" id="PTHR33710:SF49">
    <property type="entry name" value="OS01G0714200 PROTEIN"/>
    <property type="match status" value="1"/>
</dbReference>
<dbReference type="Proteomes" id="UP000095767">
    <property type="component" value="Unassembled WGS sequence"/>
</dbReference>
<dbReference type="OrthoDB" id="688652at2759"/>
<evidence type="ECO:0000313" key="1">
    <source>
        <dbReference type="EMBL" id="OEL18601.1"/>
    </source>
</evidence>
<proteinExistence type="predicted"/>